<feature type="transmembrane region" description="Helical" evidence="1">
    <location>
        <begin position="166"/>
        <end position="189"/>
    </location>
</feature>
<dbReference type="Proteomes" id="UP000381093">
    <property type="component" value="Unassembled WGS sequence"/>
</dbReference>
<name>A0A5E7CED6_PSEFL</name>
<keyword evidence="1" id="KW-0812">Transmembrane</keyword>
<accession>A0A5E7CED6</accession>
<feature type="transmembrane region" description="Helical" evidence="1">
    <location>
        <begin position="137"/>
        <end position="154"/>
    </location>
</feature>
<dbReference type="RefSeq" id="WP_150765086.1">
    <property type="nucleotide sequence ID" value="NZ_CABVHW010000008.1"/>
</dbReference>
<proteinExistence type="predicted"/>
<keyword evidence="1" id="KW-1133">Transmembrane helix</keyword>
<organism evidence="2 3">
    <name type="scientific">Pseudomonas fluorescens</name>
    <dbReference type="NCBI Taxonomy" id="294"/>
    <lineage>
        <taxon>Bacteria</taxon>
        <taxon>Pseudomonadati</taxon>
        <taxon>Pseudomonadota</taxon>
        <taxon>Gammaproteobacteria</taxon>
        <taxon>Pseudomonadales</taxon>
        <taxon>Pseudomonadaceae</taxon>
        <taxon>Pseudomonas</taxon>
    </lineage>
</organism>
<feature type="transmembrane region" description="Helical" evidence="1">
    <location>
        <begin position="273"/>
        <end position="296"/>
    </location>
</feature>
<feature type="transmembrane region" description="Helical" evidence="1">
    <location>
        <begin position="244"/>
        <end position="267"/>
    </location>
</feature>
<evidence type="ECO:0008006" key="4">
    <source>
        <dbReference type="Google" id="ProtNLM"/>
    </source>
</evidence>
<sequence length="383" mass="43592">MKLIKLKLSSSKKTSSIFSGTLWAALIFLLLLLALMNEYILPRYFFYDSRTISSFIKLGTGFASGDSFSSTAAFYTLFGVERNSIPFSLVSFFTVFLTFNFYLKKSKARSLDFFEFTLIAFLAVLSMAYMTALSKELIVLLFIAPFIFFSKRGLPGLIAWSFIALAYAFFFRTYWFLLIAMFWGIYIVFRFSRSVAVLIAAIPIALFALAVFFVFYLGVDLDSYRTLVNDVRIESGDEDARTMILPWVQGGGVLTGWLNSFITWITLMVPLPLFLLFSPYHMLISVLISILFYKFWKAALLEFHSKKSPEKAACFSLVISFTALQCIFEPDYGSYVKHLSPFFPMIVYAILKDTSASASKGTLKSLQNLVKASPRTNRTIEYR</sequence>
<reference evidence="2 3" key="1">
    <citation type="submission" date="2019-09" db="EMBL/GenBank/DDBJ databases">
        <authorList>
            <person name="Chandra G."/>
            <person name="Truman W A."/>
        </authorList>
    </citation>
    <scope>NUCLEOTIDE SEQUENCE [LARGE SCALE GENOMIC DNA]</scope>
    <source>
        <strain evidence="2">PS710</strain>
    </source>
</reference>
<feature type="transmembrane region" description="Helical" evidence="1">
    <location>
        <begin position="110"/>
        <end position="131"/>
    </location>
</feature>
<evidence type="ECO:0000313" key="2">
    <source>
        <dbReference type="EMBL" id="VVO03213.1"/>
    </source>
</evidence>
<dbReference type="AlphaFoldDB" id="A0A5E7CED6"/>
<feature type="transmembrane region" description="Helical" evidence="1">
    <location>
        <begin position="195"/>
        <end position="219"/>
    </location>
</feature>
<feature type="transmembrane region" description="Helical" evidence="1">
    <location>
        <begin position="85"/>
        <end position="103"/>
    </location>
</feature>
<evidence type="ECO:0000256" key="1">
    <source>
        <dbReference type="SAM" id="Phobius"/>
    </source>
</evidence>
<evidence type="ECO:0000313" key="3">
    <source>
        <dbReference type="Proteomes" id="UP000381093"/>
    </source>
</evidence>
<protein>
    <recommendedName>
        <fullName evidence="4">Glycosyltransferase RgtA/B/C/D-like domain-containing protein</fullName>
    </recommendedName>
</protein>
<keyword evidence="1" id="KW-0472">Membrane</keyword>
<feature type="transmembrane region" description="Helical" evidence="1">
    <location>
        <begin position="21"/>
        <end position="41"/>
    </location>
</feature>
<gene>
    <name evidence="2" type="ORF">PS710_02835</name>
</gene>
<dbReference type="EMBL" id="CABVHW010000008">
    <property type="protein sequence ID" value="VVO03213.1"/>
    <property type="molecule type" value="Genomic_DNA"/>
</dbReference>